<name>A0A7K1LL06_9MICC</name>
<dbReference type="EMBL" id="WOGT01000009">
    <property type="protein sequence ID" value="MUN55876.1"/>
    <property type="molecule type" value="Genomic_DNA"/>
</dbReference>
<dbReference type="InterPro" id="IPR016193">
    <property type="entry name" value="Cytidine_deaminase-like"/>
</dbReference>
<dbReference type="SMART" id="SM01022">
    <property type="entry name" value="ASCH"/>
    <property type="match status" value="1"/>
</dbReference>
<dbReference type="Gene3D" id="3.40.140.10">
    <property type="entry name" value="Cytidine Deaminase, domain 2"/>
    <property type="match status" value="1"/>
</dbReference>
<dbReference type="OrthoDB" id="9795347at2"/>
<protein>
    <submittedName>
        <fullName evidence="3">ASCH domain-containing protein</fullName>
    </submittedName>
</protein>
<dbReference type="Proteomes" id="UP000462152">
    <property type="component" value="Unassembled WGS sequence"/>
</dbReference>
<evidence type="ECO:0000256" key="1">
    <source>
        <dbReference type="ARBA" id="ARBA00006576"/>
    </source>
</evidence>
<dbReference type="PROSITE" id="PS51747">
    <property type="entry name" value="CYT_DCMP_DEAMINASES_2"/>
    <property type="match status" value="1"/>
</dbReference>
<dbReference type="GO" id="GO:0005829">
    <property type="term" value="C:cytosol"/>
    <property type="evidence" value="ECO:0007669"/>
    <property type="project" value="TreeGrafter"/>
</dbReference>
<gene>
    <name evidence="3" type="ORF">GMA10_11775</name>
</gene>
<comment type="similarity">
    <text evidence="1">Belongs to the cytidine and deoxycytidylate deaminase family.</text>
</comment>
<dbReference type="Gene3D" id="2.30.130.30">
    <property type="entry name" value="Hypothetical protein"/>
    <property type="match status" value="1"/>
</dbReference>
<dbReference type="CDD" id="cd01283">
    <property type="entry name" value="cytidine_deaminase"/>
    <property type="match status" value="1"/>
</dbReference>
<dbReference type="SUPFAM" id="SSF53927">
    <property type="entry name" value="Cytidine deaminase-like"/>
    <property type="match status" value="1"/>
</dbReference>
<accession>A0A7K1LL06</accession>
<dbReference type="InterPro" id="IPR015947">
    <property type="entry name" value="PUA-like_sf"/>
</dbReference>
<sequence>MISSAFRNLVSSARDHARHFHDDTDHTVSAALLTASGRTVLGINAFHFLGGPCGEISALAQHASTAPDDPVVGVVAVYGPRDEVIPPCGKCRQVFHDIDPRIEFVIRGHNGLETRTAAELLPHAFDPSHLESAQTIYMWEGYEESIRSGDKTQTIRVDDPFAVGPARIVFEKESGETTSLDGTVRGVRTIRRQELTEEHAHKDGFADLRELHTALDTHYPGLDGDDPVDVVDFELIVTPE</sequence>
<dbReference type="GO" id="GO:0004126">
    <property type="term" value="F:cytidine deaminase activity"/>
    <property type="evidence" value="ECO:0007669"/>
    <property type="project" value="UniProtKB-ARBA"/>
</dbReference>
<dbReference type="Pfam" id="PF04266">
    <property type="entry name" value="ASCH"/>
    <property type="match status" value="1"/>
</dbReference>
<dbReference type="GO" id="GO:0008270">
    <property type="term" value="F:zinc ion binding"/>
    <property type="evidence" value="ECO:0007669"/>
    <property type="project" value="TreeGrafter"/>
</dbReference>
<dbReference type="GO" id="GO:0055086">
    <property type="term" value="P:nucleobase-containing small molecule metabolic process"/>
    <property type="evidence" value="ECO:0007669"/>
    <property type="project" value="UniProtKB-ARBA"/>
</dbReference>
<proteinExistence type="inferred from homology"/>
<evidence type="ECO:0000259" key="2">
    <source>
        <dbReference type="PROSITE" id="PS51747"/>
    </source>
</evidence>
<dbReference type="InterPro" id="IPR007374">
    <property type="entry name" value="ASCH_domain"/>
</dbReference>
<dbReference type="GO" id="GO:0072527">
    <property type="term" value="P:pyrimidine-containing compound metabolic process"/>
    <property type="evidence" value="ECO:0007669"/>
    <property type="project" value="UniProtKB-ARBA"/>
</dbReference>
<dbReference type="SUPFAM" id="SSF88697">
    <property type="entry name" value="PUA domain-like"/>
    <property type="match status" value="1"/>
</dbReference>
<evidence type="ECO:0000313" key="3">
    <source>
        <dbReference type="EMBL" id="MUN55876.1"/>
    </source>
</evidence>
<dbReference type="PANTHER" id="PTHR11644">
    <property type="entry name" value="CYTIDINE DEAMINASE"/>
    <property type="match status" value="1"/>
</dbReference>
<comment type="caution">
    <text evidence="3">The sequence shown here is derived from an EMBL/GenBank/DDBJ whole genome shotgun (WGS) entry which is preliminary data.</text>
</comment>
<dbReference type="InterPro" id="IPR002125">
    <property type="entry name" value="CMP_dCMP_dom"/>
</dbReference>
<dbReference type="AlphaFoldDB" id="A0A7K1LL06"/>
<dbReference type="PANTHER" id="PTHR11644:SF2">
    <property type="entry name" value="CYTIDINE DEAMINASE"/>
    <property type="match status" value="1"/>
</dbReference>
<evidence type="ECO:0000313" key="4">
    <source>
        <dbReference type="Proteomes" id="UP000462152"/>
    </source>
</evidence>
<organism evidence="3 4">
    <name type="scientific">Rothia koreensis</name>
    <dbReference type="NCBI Taxonomy" id="592378"/>
    <lineage>
        <taxon>Bacteria</taxon>
        <taxon>Bacillati</taxon>
        <taxon>Actinomycetota</taxon>
        <taxon>Actinomycetes</taxon>
        <taxon>Micrococcales</taxon>
        <taxon>Micrococcaceae</taxon>
        <taxon>Rothia</taxon>
    </lineage>
</organism>
<dbReference type="InterPro" id="IPR050202">
    <property type="entry name" value="Cyt/Deoxycyt_deaminase"/>
</dbReference>
<keyword evidence="4" id="KW-1185">Reference proteome</keyword>
<dbReference type="RefSeq" id="WP_129316183.1">
    <property type="nucleotide sequence ID" value="NZ_NOIQ01000019.1"/>
</dbReference>
<reference evidence="3 4" key="1">
    <citation type="submission" date="2019-12" db="EMBL/GenBank/DDBJ databases">
        <authorList>
            <person name="Li J."/>
            <person name="Shi Y."/>
            <person name="Xu G."/>
            <person name="Xiao D."/>
            <person name="Ran X."/>
        </authorList>
    </citation>
    <scope>NUCLEOTIDE SEQUENCE [LARGE SCALE GENOMIC DNA]</scope>
    <source>
        <strain evidence="3 4">JCM 15915</strain>
    </source>
</reference>
<feature type="domain" description="CMP/dCMP-type deaminase" evidence="2">
    <location>
        <begin position="4"/>
        <end position="128"/>
    </location>
</feature>